<dbReference type="Proteomes" id="UP000008743">
    <property type="component" value="Unassembled WGS sequence"/>
</dbReference>
<dbReference type="InterPro" id="IPR049431">
    <property type="entry name" value="UVSSA_C"/>
</dbReference>
<evidence type="ECO:0000256" key="4">
    <source>
        <dbReference type="ARBA" id="ARBA00022723"/>
    </source>
</evidence>
<feature type="compositionally biased region" description="Polar residues" evidence="10">
    <location>
        <begin position="538"/>
        <end position="553"/>
    </location>
</feature>
<keyword evidence="9" id="KW-0234">DNA repair</keyword>
<comment type="subcellular location">
    <subcellularLocation>
        <location evidence="1">Chromosome</location>
    </subcellularLocation>
</comment>
<evidence type="ECO:0000256" key="1">
    <source>
        <dbReference type="ARBA" id="ARBA00004286"/>
    </source>
</evidence>
<feature type="domain" description="UV-stimulated scaffold protein A C-terminal" evidence="11">
    <location>
        <begin position="577"/>
        <end position="662"/>
    </location>
</feature>
<dbReference type="eggNOG" id="KOG2374">
    <property type="taxonomic scope" value="Eukaryota"/>
</dbReference>
<proteinExistence type="inferred from homology"/>
<feature type="compositionally biased region" description="Low complexity" evidence="10">
    <location>
        <begin position="811"/>
        <end position="820"/>
    </location>
</feature>
<dbReference type="GO" id="GO:0006283">
    <property type="term" value="P:transcription-coupled nucleotide-excision repair"/>
    <property type="evidence" value="ECO:0007669"/>
    <property type="project" value="TreeGrafter"/>
</dbReference>
<keyword evidence="6" id="KW-0863">Zinc-finger</keyword>
<evidence type="ECO:0000256" key="7">
    <source>
        <dbReference type="ARBA" id="ARBA00022833"/>
    </source>
</evidence>
<feature type="region of interest" description="Disordered" evidence="10">
    <location>
        <begin position="455"/>
        <end position="484"/>
    </location>
</feature>
<keyword evidence="3" id="KW-0158">Chromosome</keyword>
<evidence type="ECO:0000259" key="11">
    <source>
        <dbReference type="Pfam" id="PF09740"/>
    </source>
</evidence>
<dbReference type="Pfam" id="PF20867">
    <property type="entry name" value="UVSSA_N"/>
    <property type="match status" value="2"/>
</dbReference>
<evidence type="ECO:0000256" key="3">
    <source>
        <dbReference type="ARBA" id="ARBA00022454"/>
    </source>
</evidence>
<evidence type="ECO:0000256" key="5">
    <source>
        <dbReference type="ARBA" id="ARBA00022763"/>
    </source>
</evidence>
<keyword evidence="4" id="KW-0479">Metal-binding</keyword>
<dbReference type="OrthoDB" id="5594015at2759"/>
<evidence type="ECO:0000313" key="13">
    <source>
        <dbReference type="Proteomes" id="UP000008743"/>
    </source>
</evidence>
<evidence type="ECO:0000256" key="6">
    <source>
        <dbReference type="ARBA" id="ARBA00022771"/>
    </source>
</evidence>
<evidence type="ECO:0000256" key="10">
    <source>
        <dbReference type="SAM" id="MobiDB-lite"/>
    </source>
</evidence>
<dbReference type="GO" id="GO:0000993">
    <property type="term" value="F:RNA polymerase II complex binding"/>
    <property type="evidence" value="ECO:0007669"/>
    <property type="project" value="TreeGrafter"/>
</dbReference>
<dbReference type="EMBL" id="KE346360">
    <property type="protein sequence ID" value="KJE88599.1"/>
    <property type="molecule type" value="Genomic_DNA"/>
</dbReference>
<dbReference type="Pfam" id="PF09740">
    <property type="entry name" value="DUF2043"/>
    <property type="match status" value="1"/>
</dbReference>
<accession>A0A0D2X081</accession>
<name>A0A0D2X081_CAPO3</name>
<keyword evidence="5" id="KW-0227">DNA damage</keyword>
<dbReference type="PANTHER" id="PTHR28670">
    <property type="entry name" value="UV-STIMULATED SCAFFOLD PROTEIN A"/>
    <property type="match status" value="1"/>
</dbReference>
<dbReference type="GO" id="GO:0009411">
    <property type="term" value="P:response to UV"/>
    <property type="evidence" value="ECO:0007669"/>
    <property type="project" value="InterPro"/>
</dbReference>
<feature type="region of interest" description="Disordered" evidence="10">
    <location>
        <begin position="496"/>
        <end position="556"/>
    </location>
</feature>
<dbReference type="AlphaFoldDB" id="A0A0D2X081"/>
<feature type="region of interest" description="Disordered" evidence="10">
    <location>
        <begin position="792"/>
        <end position="848"/>
    </location>
</feature>
<dbReference type="GO" id="GO:0005694">
    <property type="term" value="C:chromosome"/>
    <property type="evidence" value="ECO:0007669"/>
    <property type="project" value="UniProtKB-SubCell"/>
</dbReference>
<dbReference type="GO" id="GO:0008270">
    <property type="term" value="F:zinc ion binding"/>
    <property type="evidence" value="ECO:0007669"/>
    <property type="project" value="UniProtKB-KW"/>
</dbReference>
<dbReference type="InterPro" id="IPR049408">
    <property type="entry name" value="UVSSA_N_a-solenoid_rpt"/>
</dbReference>
<keyword evidence="7" id="KW-0862">Zinc</keyword>
<dbReference type="PhylomeDB" id="A0A0D2X081"/>
<evidence type="ECO:0000313" key="12">
    <source>
        <dbReference type="EMBL" id="KJE88599.1"/>
    </source>
</evidence>
<protein>
    <recommendedName>
        <fullName evidence="11">UV-stimulated scaffold protein A C-terminal domain-containing protein</fullName>
    </recommendedName>
</protein>
<dbReference type="STRING" id="595528.A0A0D2X081"/>
<feature type="compositionally biased region" description="Low complexity" evidence="10">
    <location>
        <begin position="24"/>
        <end position="60"/>
    </location>
</feature>
<evidence type="ECO:0000256" key="2">
    <source>
        <dbReference type="ARBA" id="ARBA00009240"/>
    </source>
</evidence>
<dbReference type="PANTHER" id="PTHR28670:SF1">
    <property type="entry name" value="UV-STIMULATED SCAFFOLD PROTEIN A"/>
    <property type="match status" value="1"/>
</dbReference>
<organism evidence="12 13">
    <name type="scientific">Capsaspora owczarzaki (strain ATCC 30864)</name>
    <dbReference type="NCBI Taxonomy" id="595528"/>
    <lineage>
        <taxon>Eukaryota</taxon>
        <taxon>Filasterea</taxon>
        <taxon>Capsaspora</taxon>
    </lineage>
</organism>
<feature type="compositionally biased region" description="Acidic residues" evidence="10">
    <location>
        <begin position="513"/>
        <end position="529"/>
    </location>
</feature>
<evidence type="ECO:0000256" key="9">
    <source>
        <dbReference type="ARBA" id="ARBA00023204"/>
    </source>
</evidence>
<feature type="region of interest" description="Disordered" evidence="10">
    <location>
        <begin position="1"/>
        <end position="67"/>
    </location>
</feature>
<keyword evidence="8" id="KW-0175">Coiled coil</keyword>
<dbReference type="InParanoid" id="A0A0D2X081"/>
<reference evidence="13" key="1">
    <citation type="submission" date="2011-02" db="EMBL/GenBank/DDBJ databases">
        <title>The Genome Sequence of Capsaspora owczarzaki ATCC 30864.</title>
        <authorList>
            <person name="Russ C."/>
            <person name="Cuomo C."/>
            <person name="Burger G."/>
            <person name="Gray M.W."/>
            <person name="Holland P.W.H."/>
            <person name="King N."/>
            <person name="Lang F.B.F."/>
            <person name="Roger A.J."/>
            <person name="Ruiz-Trillo I."/>
            <person name="Young S.K."/>
            <person name="Zeng Q."/>
            <person name="Gargeya S."/>
            <person name="Alvarado L."/>
            <person name="Berlin A."/>
            <person name="Chapman S.B."/>
            <person name="Chen Z."/>
            <person name="Freedman E."/>
            <person name="Gellesch M."/>
            <person name="Goldberg J."/>
            <person name="Griggs A."/>
            <person name="Gujja S."/>
            <person name="Heilman E."/>
            <person name="Heiman D."/>
            <person name="Howarth C."/>
            <person name="Mehta T."/>
            <person name="Neiman D."/>
            <person name="Pearson M."/>
            <person name="Roberts A."/>
            <person name="Saif S."/>
            <person name="Shea T."/>
            <person name="Shenoy N."/>
            <person name="Sisk P."/>
            <person name="Stolte C."/>
            <person name="Sykes S."/>
            <person name="White J."/>
            <person name="Yandava C."/>
            <person name="Haas B."/>
            <person name="Nusbaum C."/>
            <person name="Birren B."/>
        </authorList>
    </citation>
    <scope>NUCLEOTIDE SEQUENCE</scope>
    <source>
        <strain evidence="13">ATCC 30864</strain>
    </source>
</reference>
<feature type="compositionally biased region" description="Acidic residues" evidence="10">
    <location>
        <begin position="459"/>
        <end position="468"/>
    </location>
</feature>
<comment type="similarity">
    <text evidence="2">Belongs to the UVSSA family.</text>
</comment>
<gene>
    <name evidence="12" type="ORF">CAOG_000230</name>
</gene>
<dbReference type="InterPro" id="IPR018610">
    <property type="entry name" value="UVSSA"/>
</dbReference>
<sequence length="873" mass="93466">MPPTRPARSSRDTGADGNGPGLPPVLVGPEPSATSATSSPRTTPTTRQPSAPSTSTSITTNKPATGNRAPVILASTSKAAAAASNRTPSDDRARLCTVIDDLTSSPELAQSISADAVVESPLMAEIKQLCKKSDANVVAAHGFLLQQLARRNSQIRLLSVRVMNELFRRSHVFRGLVVEELPAFLKLACGITASRADASLSEMLLATTGANAGAVDSALPPPVPAAKLLRTTALRSLNAWNATFGTAYRKLALACDFLSNQLKINLRDPDSSSMTQREIRERTTAMRNQQVLELRLRTLIDDELEGRLDEVRETLRETNAVIELLVPSIDGATGSGNVSSASGASHLTDPQLTARAHGLGSSHYQLEVALDGRALQIRRTTDNKALIATITDACKLIESRHLPFIASYIDLLVQVGEAALDSHATQHSRLRAAIDVKRELQAMLDKAHELEFVGAEPLVGEESDDEWEAVSTGKPPVDQEDGNEDEAQIAVHLERDDFNDDDWVSGKRSRDDDSVDEEDADDQVQEEAAEAAAPSVATDSVVSTANAPSNPTVIATPKPTTAGRVVVAGSTVPIPNINAMDTAHRFWGNRDSDDLMSDVPSAMREVLETSVVTYQQEPLEPVKWACRAPLGKAGRLCKRMDREVCPFHGRIVPRDESGNPTDPKFLEELEKRRYADALVAASAISASGSVKVAGQRMTAAAKVKRAKLEAPGVALGRAAPGAEAGGELTARKDDADRLFERDTATVQALRAGHSALDVALAHALTTNAPGSERVNREWMGLERDILSSPAVAGTLASQKPKPRLTDISDASSSVSSSSSSSGGGGSSKRDPVASFEARMRKGNASRRAILDRMEAQEDKARRDQFGDFWQYRE</sequence>
<evidence type="ECO:0000256" key="8">
    <source>
        <dbReference type="ARBA" id="ARBA00023054"/>
    </source>
</evidence>
<keyword evidence="13" id="KW-1185">Reference proteome</keyword>